<keyword evidence="6 12" id="KW-0863">Zinc-finger</keyword>
<evidence type="ECO:0000256" key="11">
    <source>
        <dbReference type="ARBA" id="ARBA00053345"/>
    </source>
</evidence>
<reference evidence="14 15" key="1">
    <citation type="submission" date="2024-05" db="EMBL/GenBank/DDBJ databases">
        <authorList>
            <person name="Wallberg A."/>
        </authorList>
    </citation>
    <scope>NUCLEOTIDE SEQUENCE [LARGE SCALE GENOMIC DNA]</scope>
</reference>
<evidence type="ECO:0000256" key="5">
    <source>
        <dbReference type="ARBA" id="ARBA00022737"/>
    </source>
</evidence>
<keyword evidence="15" id="KW-1185">Reference proteome</keyword>
<dbReference type="Gene3D" id="3.30.160.60">
    <property type="entry name" value="Classic Zinc Finger"/>
    <property type="match status" value="3"/>
</dbReference>
<accession>A0AAV2QYG3</accession>
<feature type="domain" description="C2H2-type" evidence="13">
    <location>
        <begin position="123"/>
        <end position="150"/>
    </location>
</feature>
<keyword evidence="4" id="KW-0479">Metal-binding</keyword>
<keyword evidence="7" id="KW-0862">Zinc</keyword>
<evidence type="ECO:0000256" key="12">
    <source>
        <dbReference type="PROSITE-ProRule" id="PRU00042"/>
    </source>
</evidence>
<dbReference type="Proteomes" id="UP001497623">
    <property type="component" value="Unassembled WGS sequence"/>
</dbReference>
<dbReference type="PANTHER" id="PTHR24376:SF216">
    <property type="entry name" value="ZINC FINGER PROTEIN 420-LIKE"/>
    <property type="match status" value="1"/>
</dbReference>
<comment type="similarity">
    <text evidence="2">Belongs to the krueppel C2H2-type zinc-finger protein family.</text>
</comment>
<dbReference type="SUPFAM" id="SSF57667">
    <property type="entry name" value="beta-beta-alpha zinc fingers"/>
    <property type="match status" value="2"/>
</dbReference>
<comment type="caution">
    <text evidence="14">The sequence shown here is derived from an EMBL/GenBank/DDBJ whole genome shotgun (WGS) entry which is preliminary data.</text>
</comment>
<evidence type="ECO:0000256" key="6">
    <source>
        <dbReference type="ARBA" id="ARBA00022771"/>
    </source>
</evidence>
<comment type="subcellular location">
    <subcellularLocation>
        <location evidence="1">Nucleus</location>
    </subcellularLocation>
</comment>
<dbReference type="EMBL" id="CAXKWB010011190">
    <property type="protein sequence ID" value="CAL4100351.1"/>
    <property type="molecule type" value="Genomic_DNA"/>
</dbReference>
<evidence type="ECO:0000256" key="10">
    <source>
        <dbReference type="ARBA" id="ARBA00023843"/>
    </source>
</evidence>
<evidence type="ECO:0000256" key="8">
    <source>
        <dbReference type="ARBA" id="ARBA00023125"/>
    </source>
</evidence>
<dbReference type="PANTHER" id="PTHR24376">
    <property type="entry name" value="ZINC FINGER PROTEIN"/>
    <property type="match status" value="1"/>
</dbReference>
<dbReference type="Pfam" id="PF00096">
    <property type="entry name" value="zf-C2H2"/>
    <property type="match status" value="3"/>
</dbReference>
<feature type="domain" description="C2H2-type" evidence="13">
    <location>
        <begin position="95"/>
        <end position="122"/>
    </location>
</feature>
<dbReference type="PROSITE" id="PS00028">
    <property type="entry name" value="ZINC_FINGER_C2H2_1"/>
    <property type="match status" value="3"/>
</dbReference>
<comment type="function">
    <text evidence="11">Krueppel is a gap class segmentation protein.</text>
</comment>
<feature type="domain" description="C2H2-type" evidence="13">
    <location>
        <begin position="166"/>
        <end position="193"/>
    </location>
</feature>
<dbReference type="FunFam" id="3.30.160.60:FF:002343">
    <property type="entry name" value="Zinc finger protein 33A"/>
    <property type="match status" value="1"/>
</dbReference>
<dbReference type="FunFam" id="3.30.160.60:FF:001954">
    <property type="entry name" value="Zinc finger protein 787"/>
    <property type="match status" value="1"/>
</dbReference>
<dbReference type="InterPro" id="IPR013087">
    <property type="entry name" value="Znf_C2H2_type"/>
</dbReference>
<dbReference type="InterPro" id="IPR036236">
    <property type="entry name" value="Znf_C2H2_sf"/>
</dbReference>
<dbReference type="AlphaFoldDB" id="A0AAV2QYG3"/>
<keyword evidence="3" id="KW-0217">Developmental protein</keyword>
<evidence type="ECO:0000259" key="13">
    <source>
        <dbReference type="PROSITE" id="PS50157"/>
    </source>
</evidence>
<dbReference type="GO" id="GO:0001228">
    <property type="term" value="F:DNA-binding transcription activator activity, RNA polymerase II-specific"/>
    <property type="evidence" value="ECO:0007669"/>
    <property type="project" value="TreeGrafter"/>
</dbReference>
<keyword evidence="9" id="KW-0539">Nucleus</keyword>
<feature type="non-terminal residue" evidence="14">
    <location>
        <position position="197"/>
    </location>
</feature>
<name>A0AAV2QYG3_MEGNR</name>
<evidence type="ECO:0000313" key="15">
    <source>
        <dbReference type="Proteomes" id="UP001497623"/>
    </source>
</evidence>
<dbReference type="GO" id="GO:0008270">
    <property type="term" value="F:zinc ion binding"/>
    <property type="evidence" value="ECO:0007669"/>
    <property type="project" value="UniProtKB-KW"/>
</dbReference>
<evidence type="ECO:0000256" key="9">
    <source>
        <dbReference type="ARBA" id="ARBA00023242"/>
    </source>
</evidence>
<evidence type="ECO:0000256" key="2">
    <source>
        <dbReference type="ARBA" id="ARBA00006991"/>
    </source>
</evidence>
<dbReference type="GO" id="GO:0035282">
    <property type="term" value="P:segmentation"/>
    <property type="evidence" value="ECO:0007669"/>
    <property type="project" value="UniProtKB-KW"/>
</dbReference>
<keyword evidence="3" id="KW-0302">Gap protein</keyword>
<keyword evidence="8" id="KW-0238">DNA-binding</keyword>
<evidence type="ECO:0000256" key="1">
    <source>
        <dbReference type="ARBA" id="ARBA00004123"/>
    </source>
</evidence>
<keyword evidence="5" id="KW-0677">Repeat</keyword>
<proteinExistence type="inferred from homology"/>
<dbReference type="PROSITE" id="PS50157">
    <property type="entry name" value="ZINC_FINGER_C2H2_2"/>
    <property type="match status" value="3"/>
</dbReference>
<sequence length="197" mass="23246">MARIKKVLEVSHKSTNKDDEVNIKEGIKIEDEQLHSQDIVKFLKEEIAMNEEVEQAPRDDAKVKDEFVIHKELMASTRKTNLINHQGTHKIQIAHKCSYCDKVFLRKDNLQIHIRIHTGEKPYQCNHCDKTFRHKGNLKTHQRTHNGTRKSNLVNHQGTHNRQITHKCCYCDKVFLRKDNLQRHTRIHTGEKPYQCN</sequence>
<evidence type="ECO:0000313" key="14">
    <source>
        <dbReference type="EMBL" id="CAL4100351.1"/>
    </source>
</evidence>
<evidence type="ECO:0000256" key="7">
    <source>
        <dbReference type="ARBA" id="ARBA00022833"/>
    </source>
</evidence>
<evidence type="ECO:0000256" key="3">
    <source>
        <dbReference type="ARBA" id="ARBA00022492"/>
    </source>
</evidence>
<dbReference type="GO" id="GO:0000978">
    <property type="term" value="F:RNA polymerase II cis-regulatory region sequence-specific DNA binding"/>
    <property type="evidence" value="ECO:0007669"/>
    <property type="project" value="TreeGrafter"/>
</dbReference>
<organism evidence="14 15">
    <name type="scientific">Meganyctiphanes norvegica</name>
    <name type="common">Northern krill</name>
    <name type="synonym">Thysanopoda norvegica</name>
    <dbReference type="NCBI Taxonomy" id="48144"/>
    <lineage>
        <taxon>Eukaryota</taxon>
        <taxon>Metazoa</taxon>
        <taxon>Ecdysozoa</taxon>
        <taxon>Arthropoda</taxon>
        <taxon>Crustacea</taxon>
        <taxon>Multicrustacea</taxon>
        <taxon>Malacostraca</taxon>
        <taxon>Eumalacostraca</taxon>
        <taxon>Eucarida</taxon>
        <taxon>Euphausiacea</taxon>
        <taxon>Euphausiidae</taxon>
        <taxon>Meganyctiphanes</taxon>
    </lineage>
</organism>
<dbReference type="SMART" id="SM00355">
    <property type="entry name" value="ZnF_C2H2"/>
    <property type="match status" value="3"/>
</dbReference>
<evidence type="ECO:0000256" key="4">
    <source>
        <dbReference type="ARBA" id="ARBA00022723"/>
    </source>
</evidence>
<dbReference type="FunFam" id="3.30.160.60:FF:001465">
    <property type="entry name" value="Zinc finger protein 560"/>
    <property type="match status" value="1"/>
</dbReference>
<dbReference type="GO" id="GO:0005634">
    <property type="term" value="C:nucleus"/>
    <property type="evidence" value="ECO:0007669"/>
    <property type="project" value="UniProtKB-SubCell"/>
</dbReference>
<dbReference type="GO" id="GO:0000122">
    <property type="term" value="P:negative regulation of transcription by RNA polymerase II"/>
    <property type="evidence" value="ECO:0007669"/>
    <property type="project" value="UniProtKB-ARBA"/>
</dbReference>
<gene>
    <name evidence="14" type="ORF">MNOR_LOCUS16774</name>
</gene>
<protein>
    <recommendedName>
        <fullName evidence="10">Protein krueppel</fullName>
    </recommendedName>
</protein>